<keyword evidence="1" id="KW-0812">Transmembrane</keyword>
<feature type="transmembrane region" description="Helical" evidence="1">
    <location>
        <begin position="20"/>
        <end position="39"/>
    </location>
</feature>
<accession>A0A813GXN8</accession>
<dbReference type="Proteomes" id="UP000654075">
    <property type="component" value="Unassembled WGS sequence"/>
</dbReference>
<keyword evidence="1" id="KW-1133">Transmembrane helix</keyword>
<evidence type="ECO:0000256" key="1">
    <source>
        <dbReference type="SAM" id="Phobius"/>
    </source>
</evidence>
<gene>
    <name evidence="2" type="ORF">PGLA1383_LOCUS46451</name>
</gene>
<keyword evidence="3" id="KW-1185">Reference proteome</keyword>
<keyword evidence="1" id="KW-0472">Membrane</keyword>
<dbReference type="AlphaFoldDB" id="A0A813GXN8"/>
<evidence type="ECO:0000313" key="3">
    <source>
        <dbReference type="Proteomes" id="UP000654075"/>
    </source>
</evidence>
<evidence type="ECO:0000313" key="2">
    <source>
        <dbReference type="EMBL" id="CAE8630054.1"/>
    </source>
</evidence>
<sequence>MTGPSSIFKEMTLRAMLEGSSLVVVVVVVVVVVISPCPFQCRSGRLRCEAAAKLRSLGARCLRGPRELLTRHRARGRKQAREAQLSLPPWPELQLRWPGQRGGVTSTGLVAKPVVGGLGKNARRFA</sequence>
<comment type="caution">
    <text evidence="2">The sequence shown here is derived from an EMBL/GenBank/DDBJ whole genome shotgun (WGS) entry which is preliminary data.</text>
</comment>
<dbReference type="EMBL" id="CAJNNV010029780">
    <property type="protein sequence ID" value="CAE8630054.1"/>
    <property type="molecule type" value="Genomic_DNA"/>
</dbReference>
<proteinExistence type="predicted"/>
<protein>
    <submittedName>
        <fullName evidence="2">Uncharacterized protein</fullName>
    </submittedName>
</protein>
<organism evidence="2 3">
    <name type="scientific">Polarella glacialis</name>
    <name type="common">Dinoflagellate</name>
    <dbReference type="NCBI Taxonomy" id="89957"/>
    <lineage>
        <taxon>Eukaryota</taxon>
        <taxon>Sar</taxon>
        <taxon>Alveolata</taxon>
        <taxon>Dinophyceae</taxon>
        <taxon>Suessiales</taxon>
        <taxon>Suessiaceae</taxon>
        <taxon>Polarella</taxon>
    </lineage>
</organism>
<reference evidence="2" key="1">
    <citation type="submission" date="2021-02" db="EMBL/GenBank/DDBJ databases">
        <authorList>
            <person name="Dougan E. K."/>
            <person name="Rhodes N."/>
            <person name="Thang M."/>
            <person name="Chan C."/>
        </authorList>
    </citation>
    <scope>NUCLEOTIDE SEQUENCE</scope>
</reference>
<name>A0A813GXN8_POLGL</name>